<comment type="caution">
    <text evidence="2">The sequence shown here is derived from an EMBL/GenBank/DDBJ whole genome shotgun (WGS) entry which is preliminary data.</text>
</comment>
<evidence type="ECO:0000313" key="2">
    <source>
        <dbReference type="EMBL" id="CAK0895506.1"/>
    </source>
</evidence>
<dbReference type="EMBL" id="CAUYUJ010020053">
    <property type="protein sequence ID" value="CAK0895506.1"/>
    <property type="molecule type" value="Genomic_DNA"/>
</dbReference>
<reference evidence="2" key="1">
    <citation type="submission" date="2023-10" db="EMBL/GenBank/DDBJ databases">
        <authorList>
            <person name="Chen Y."/>
            <person name="Shah S."/>
            <person name="Dougan E. K."/>
            <person name="Thang M."/>
            <person name="Chan C."/>
        </authorList>
    </citation>
    <scope>NUCLEOTIDE SEQUENCE [LARGE SCALE GENOMIC DNA]</scope>
</reference>
<keyword evidence="1" id="KW-0812">Transmembrane</keyword>
<evidence type="ECO:0000256" key="1">
    <source>
        <dbReference type="SAM" id="Phobius"/>
    </source>
</evidence>
<organism evidence="2 3">
    <name type="scientific">Prorocentrum cordatum</name>
    <dbReference type="NCBI Taxonomy" id="2364126"/>
    <lineage>
        <taxon>Eukaryota</taxon>
        <taxon>Sar</taxon>
        <taxon>Alveolata</taxon>
        <taxon>Dinophyceae</taxon>
        <taxon>Prorocentrales</taxon>
        <taxon>Prorocentraceae</taxon>
        <taxon>Prorocentrum</taxon>
    </lineage>
</organism>
<keyword evidence="1" id="KW-0472">Membrane</keyword>
<evidence type="ECO:0000313" key="3">
    <source>
        <dbReference type="Proteomes" id="UP001189429"/>
    </source>
</evidence>
<feature type="non-terminal residue" evidence="2">
    <location>
        <position position="1"/>
    </location>
</feature>
<name>A0ABN9X7U8_9DINO</name>
<keyword evidence="3" id="KW-1185">Reference proteome</keyword>
<evidence type="ECO:0008006" key="4">
    <source>
        <dbReference type="Google" id="ProtNLM"/>
    </source>
</evidence>
<protein>
    <recommendedName>
        <fullName evidence="4">Autophagy-related protein</fullName>
    </recommendedName>
</protein>
<sequence>ATREISQQLTEGTGMWWTYANFGTKFLGVAIVVGQIFSFVGMVKKSNYYLIGRSWSCLLGWASILPLMCYLLLTSCRASRGRGDGCLGRLSCWSSDGQRGFICGGTGILFALIMVVFLVCYLLWLCFVELPTYYRRFGDEYEELAPGSAQIQGLKAKPALNGEDLGFVDGLWDALTFRVPTTDWDVWKRVVWWNTICATFGSWFAIFLSTGPCLPERASGGRRPAQVTDRETCGLLRMRVRPGLLPASWQGSWGAKYPALLASVVDRTRGRAGAAASAPRAAPTARTRLKVQAFFLCHAWCVV</sequence>
<gene>
    <name evidence="2" type="ORF">PCOR1329_LOCUS74240</name>
</gene>
<dbReference type="Proteomes" id="UP001189429">
    <property type="component" value="Unassembled WGS sequence"/>
</dbReference>
<keyword evidence="1" id="KW-1133">Transmembrane helix</keyword>
<feature type="transmembrane region" description="Helical" evidence="1">
    <location>
        <begin position="26"/>
        <end position="43"/>
    </location>
</feature>
<feature type="transmembrane region" description="Helical" evidence="1">
    <location>
        <begin position="55"/>
        <end position="73"/>
    </location>
</feature>
<proteinExistence type="predicted"/>
<feature type="transmembrane region" description="Helical" evidence="1">
    <location>
        <begin position="108"/>
        <end position="127"/>
    </location>
</feature>
<accession>A0ABN9X7U8</accession>